<dbReference type="AlphaFoldDB" id="A0AA38WZ37"/>
<evidence type="ECO:0000259" key="2">
    <source>
        <dbReference type="Pfam" id="PF06985"/>
    </source>
</evidence>
<accession>A0AA38WZ37</accession>
<comment type="caution">
    <text evidence="3">The sequence shown here is derived from an EMBL/GenBank/DDBJ whole genome shotgun (WGS) entry which is preliminary data.</text>
</comment>
<proteinExistence type="predicted"/>
<name>A0AA38WZ37_9EURO</name>
<evidence type="ECO:0000256" key="1">
    <source>
        <dbReference type="SAM" id="MobiDB-lite"/>
    </source>
</evidence>
<dbReference type="Proteomes" id="UP001172673">
    <property type="component" value="Unassembled WGS sequence"/>
</dbReference>
<feature type="region of interest" description="Disordered" evidence="1">
    <location>
        <begin position="291"/>
        <end position="320"/>
    </location>
</feature>
<dbReference type="PANTHER" id="PTHR39596">
    <property type="match status" value="1"/>
</dbReference>
<feature type="compositionally biased region" description="Basic and acidic residues" evidence="1">
    <location>
        <begin position="304"/>
        <end position="320"/>
    </location>
</feature>
<dbReference type="InterPro" id="IPR010730">
    <property type="entry name" value="HET"/>
</dbReference>
<organism evidence="3 4">
    <name type="scientific">Cladophialophora chaetospira</name>
    <dbReference type="NCBI Taxonomy" id="386627"/>
    <lineage>
        <taxon>Eukaryota</taxon>
        <taxon>Fungi</taxon>
        <taxon>Dikarya</taxon>
        <taxon>Ascomycota</taxon>
        <taxon>Pezizomycotina</taxon>
        <taxon>Eurotiomycetes</taxon>
        <taxon>Chaetothyriomycetidae</taxon>
        <taxon>Chaetothyriales</taxon>
        <taxon>Herpotrichiellaceae</taxon>
        <taxon>Cladophialophora</taxon>
    </lineage>
</organism>
<dbReference type="EMBL" id="JAPDRK010000021">
    <property type="protein sequence ID" value="KAJ9603796.1"/>
    <property type="molecule type" value="Genomic_DNA"/>
</dbReference>
<sequence length="786" mass="86544">MDHIPHCGPHTIRVPYLGGEDWDGGDFLGYLERRRFYHNISHSGWRGEKILQVMQTWLFFGIFTEVMRLAEIDFRQEAFIKQDDQGRYITTKALTTYSHALARYEEGQEPSGKARRLAIIASYLEKAYQQVNFISTVLSHTTDKTFAQSTGGPVMLSIGLTSYWLAKSCAAIYRDVGGAELRGYTHASASFLEAKMLTEGWCPSVTERLESLGNKELQYVGYTYGSPDGERLDHSKCSAGVCARSQIDEATYQVRHTTKGCGCPLLEVPLSKMENIIQTGGTPVCRLMDARASPSTVPTETEPDDPKSSRASIVDHNHPGGRAIDFRLEVGRASPDSPYLAISHVWTDGLGNPINNGLPLCELVQLQCRVSGASPENQKVPTSNLPSFDSLWSKWFWMDTLCVPVHPESKHLRKQAITKMRQIYADAEGVLVLDSGLLRHREAEDHVRMMIRILLSSWCSRLWTMQESLLAKKVMIVFGPQANSGENTMVVLDDWVKVFESEAQHERLSGGSTVVSSCHALYQSLRNTNLLNMHNPTAHILRAVPHRAVTKRADETICISTLLGLDVVKLLDQPFSGNDISDEELADQRMITLLQMIQVVPFSLLFAFGPRLVQPGFRWALKSFLHQSGSDPAFHDSPTVKVTSVGVECTCYGILLKSDVAQCKDFMVYDDGGPDIPIAVASHPANHDFEVPIPATPPGAERQLALVLALDVSLGGPAILAEIVDPPTTASGGTDGSSETKAVRFLKLMGISRLPADPQVIKVMTAKAGSVTSGVALGPQQKWLIT</sequence>
<dbReference type="PANTHER" id="PTHR39596:SF2">
    <property type="entry name" value="HET DOMAIN PROTEIN (AFU_ORTHOLOGUE AFUA_1G17550)-RELATED"/>
    <property type="match status" value="1"/>
</dbReference>
<keyword evidence="4" id="KW-1185">Reference proteome</keyword>
<gene>
    <name evidence="3" type="ORF">H2200_011982</name>
</gene>
<evidence type="ECO:0000313" key="3">
    <source>
        <dbReference type="EMBL" id="KAJ9603796.1"/>
    </source>
</evidence>
<protein>
    <recommendedName>
        <fullName evidence="2">Heterokaryon incompatibility domain-containing protein</fullName>
    </recommendedName>
</protein>
<dbReference type="Pfam" id="PF06985">
    <property type="entry name" value="HET"/>
    <property type="match status" value="1"/>
</dbReference>
<evidence type="ECO:0000313" key="4">
    <source>
        <dbReference type="Proteomes" id="UP001172673"/>
    </source>
</evidence>
<reference evidence="3" key="1">
    <citation type="submission" date="2022-10" db="EMBL/GenBank/DDBJ databases">
        <title>Culturing micro-colonial fungi from biological soil crusts in the Mojave desert and describing Neophaeococcomyces mojavensis, and introducing the new genera and species Taxawa tesnikishii.</title>
        <authorList>
            <person name="Kurbessoian T."/>
            <person name="Stajich J.E."/>
        </authorList>
    </citation>
    <scope>NUCLEOTIDE SEQUENCE</scope>
    <source>
        <strain evidence="3">TK_41</strain>
    </source>
</reference>
<feature type="domain" description="Heterokaryon incompatibility" evidence="2">
    <location>
        <begin position="339"/>
        <end position="433"/>
    </location>
</feature>